<proteinExistence type="predicted"/>
<reference evidence="2 3" key="1">
    <citation type="journal article" date="2015" name="Genome Announc.">
        <title>Complete Genome Sequence of Spiroplasma kunkelii Strain CR2-3x, Causal Agent of Corn Stunt Disease in Zea mays L.</title>
        <authorList>
            <person name="Davis R.E."/>
            <person name="Shao J."/>
            <person name="Dally E.L."/>
            <person name="Zhao Y."/>
            <person name="Gasparich G.E."/>
            <person name="Gaynor B.J."/>
            <person name="Athey J.C."/>
            <person name="Harrison N.A."/>
            <person name="Donofrio N."/>
        </authorList>
    </citation>
    <scope>NUCLEOTIDE SEQUENCE [LARGE SCALE GENOMIC DNA]</scope>
    <source>
        <strain evidence="2 3">CR2-3x</strain>
    </source>
</reference>
<keyword evidence="1" id="KW-1133">Transmembrane helix</keyword>
<evidence type="ECO:0000313" key="3">
    <source>
        <dbReference type="Proteomes" id="UP000062963"/>
    </source>
</evidence>
<dbReference type="EMBL" id="CP010899">
    <property type="protein sequence ID" value="ALA98282.1"/>
    <property type="molecule type" value="Genomic_DNA"/>
</dbReference>
<dbReference type="KEGG" id="skn:SKUN_001418"/>
<gene>
    <name evidence="2" type="ORF">SKUN_001418</name>
</gene>
<protein>
    <submittedName>
        <fullName evidence="2">Uncharacterized protein</fullName>
    </submittedName>
</protein>
<evidence type="ECO:0000256" key="1">
    <source>
        <dbReference type="SAM" id="Phobius"/>
    </source>
</evidence>
<organism evidence="2 3">
    <name type="scientific">Spiroplasma kunkelii CR2-3x</name>
    <dbReference type="NCBI Taxonomy" id="273035"/>
    <lineage>
        <taxon>Bacteria</taxon>
        <taxon>Bacillati</taxon>
        <taxon>Mycoplasmatota</taxon>
        <taxon>Mollicutes</taxon>
        <taxon>Entomoplasmatales</taxon>
        <taxon>Spiroplasmataceae</taxon>
        <taxon>Spiroplasma</taxon>
    </lineage>
</organism>
<keyword evidence="3" id="KW-1185">Reference proteome</keyword>
<keyword evidence="1" id="KW-0472">Membrane</keyword>
<dbReference type="OrthoDB" id="390258at2"/>
<dbReference type="PATRIC" id="fig|273035.7.peg.1753"/>
<feature type="transmembrane region" description="Helical" evidence="1">
    <location>
        <begin position="46"/>
        <end position="66"/>
    </location>
</feature>
<keyword evidence="1" id="KW-0812">Transmembrane</keyword>
<evidence type="ECO:0000313" key="2">
    <source>
        <dbReference type="EMBL" id="ALA98282.1"/>
    </source>
</evidence>
<dbReference type="RefSeq" id="WP_053391338.1">
    <property type="nucleotide sequence ID" value="NZ_CP010899.1"/>
</dbReference>
<name>A0A0K2JIP6_SPIKU</name>
<dbReference type="Proteomes" id="UP000062963">
    <property type="component" value="Chromosome"/>
</dbReference>
<accession>A0A0K2JIP6</accession>
<feature type="transmembrane region" description="Helical" evidence="1">
    <location>
        <begin position="12"/>
        <end position="34"/>
    </location>
</feature>
<dbReference type="AlphaFoldDB" id="A0A0K2JIP6"/>
<sequence length="81" mass="9711">MKKSQKRKLKLWYKITIWGILNAYALSLLIAVFALPQTPWHCRLFAFINIFVILLAQVIYYTRLYFKNKKKATKNKPIKLH</sequence>